<reference evidence="3" key="1">
    <citation type="submission" date="2017-12" db="EMBL/GenBank/DDBJ databases">
        <title>FDA dAtabase for Regulatory Grade micrObial Sequences (FDA-ARGOS): Supporting development and validation of Infectious Disease Dx tests.</title>
        <authorList>
            <person name="Kerrigan L."/>
            <person name="Tallon L.J."/>
            <person name="Sadzewicz L."/>
            <person name="Sengamalay N."/>
            <person name="Ott S."/>
            <person name="Godinez A."/>
            <person name="Nagaraj S."/>
            <person name="Vavikolanu K."/>
            <person name="Vyas G."/>
            <person name="Nadendla S."/>
            <person name="Aluvathingal J."/>
            <person name="Sichtig H."/>
        </authorList>
    </citation>
    <scope>NUCLEOTIDE SEQUENCE [LARGE SCALE GENOMIC DNA]</scope>
    <source>
        <strain evidence="3">FDAARGOS_200</strain>
    </source>
</reference>
<dbReference type="CDD" id="cd00130">
    <property type="entry name" value="PAS"/>
    <property type="match status" value="1"/>
</dbReference>
<name>A0AAX0X002_9GAMM</name>
<gene>
    <name evidence="3" type="ORF">A6J39_000790</name>
</gene>
<dbReference type="InterPro" id="IPR035965">
    <property type="entry name" value="PAS-like_dom_sf"/>
</dbReference>
<protein>
    <submittedName>
        <fullName evidence="3">PAS domain S-box protein</fullName>
    </submittedName>
</protein>
<evidence type="ECO:0000313" key="3">
    <source>
        <dbReference type="EMBL" id="PNL73850.1"/>
    </source>
</evidence>
<evidence type="ECO:0000313" key="4">
    <source>
        <dbReference type="Proteomes" id="UP000192511"/>
    </source>
</evidence>
<dbReference type="InterPro" id="IPR052155">
    <property type="entry name" value="Biofilm_reg_signaling"/>
</dbReference>
<feature type="domain" description="PAS" evidence="1">
    <location>
        <begin position="183"/>
        <end position="241"/>
    </location>
</feature>
<dbReference type="Gene3D" id="3.30.450.20">
    <property type="entry name" value="PAS domain"/>
    <property type="match status" value="2"/>
</dbReference>
<proteinExistence type="predicted"/>
<dbReference type="Pfam" id="PF08448">
    <property type="entry name" value="PAS_4"/>
    <property type="match status" value="1"/>
</dbReference>
<dbReference type="PANTHER" id="PTHR44757">
    <property type="entry name" value="DIGUANYLATE CYCLASE DGCP"/>
    <property type="match status" value="1"/>
</dbReference>
<dbReference type="InterPro" id="IPR013656">
    <property type="entry name" value="PAS_4"/>
</dbReference>
<dbReference type="SMART" id="SM00091">
    <property type="entry name" value="PAS"/>
    <property type="match status" value="2"/>
</dbReference>
<feature type="domain" description="PAC" evidence="2">
    <location>
        <begin position="260"/>
        <end position="310"/>
    </location>
</feature>
<dbReference type="Pfam" id="PF13426">
    <property type="entry name" value="PAS_9"/>
    <property type="match status" value="1"/>
</dbReference>
<comment type="caution">
    <text evidence="3">The sequence shown here is derived from an EMBL/GenBank/DDBJ whole genome shotgun (WGS) entry which is preliminary data.</text>
</comment>
<evidence type="ECO:0000259" key="1">
    <source>
        <dbReference type="PROSITE" id="PS50112"/>
    </source>
</evidence>
<dbReference type="PROSITE" id="PS50112">
    <property type="entry name" value="PAS"/>
    <property type="match status" value="1"/>
</dbReference>
<dbReference type="PROSITE" id="PS50113">
    <property type="entry name" value="PAC"/>
    <property type="match status" value="1"/>
</dbReference>
<dbReference type="PANTHER" id="PTHR44757:SF2">
    <property type="entry name" value="BIOFILM ARCHITECTURE MAINTENANCE PROTEIN MBAA"/>
    <property type="match status" value="1"/>
</dbReference>
<evidence type="ECO:0000259" key="2">
    <source>
        <dbReference type="PROSITE" id="PS50113"/>
    </source>
</evidence>
<dbReference type="NCBIfam" id="TIGR00229">
    <property type="entry name" value="sensory_box"/>
    <property type="match status" value="1"/>
</dbReference>
<organism evidence="3 4">
    <name type="scientific">Legionella anisa</name>
    <dbReference type="NCBI Taxonomy" id="28082"/>
    <lineage>
        <taxon>Bacteria</taxon>
        <taxon>Pseudomonadati</taxon>
        <taxon>Pseudomonadota</taxon>
        <taxon>Gammaproteobacteria</taxon>
        <taxon>Legionellales</taxon>
        <taxon>Legionellaceae</taxon>
        <taxon>Legionella</taxon>
    </lineage>
</organism>
<dbReference type="GeneID" id="98067510"/>
<dbReference type="InterPro" id="IPR000014">
    <property type="entry name" value="PAS"/>
</dbReference>
<dbReference type="SUPFAM" id="SSF55785">
    <property type="entry name" value="PYP-like sensor domain (PAS domain)"/>
    <property type="match status" value="2"/>
</dbReference>
<dbReference type="Proteomes" id="UP000192511">
    <property type="component" value="Unassembled WGS sequence"/>
</dbReference>
<keyword evidence="4" id="KW-1185">Reference proteome</keyword>
<dbReference type="EMBL" id="NBTX02000002">
    <property type="protein sequence ID" value="PNL73850.1"/>
    <property type="molecule type" value="Genomic_DNA"/>
</dbReference>
<dbReference type="InterPro" id="IPR000700">
    <property type="entry name" value="PAS-assoc_C"/>
</dbReference>
<accession>A0AAX0X002</accession>
<dbReference type="AlphaFoldDB" id="A0AAX0X002"/>
<dbReference type="RefSeq" id="WP_019232984.1">
    <property type="nucleotide sequence ID" value="NZ_CAAAHR010000025.1"/>
</dbReference>
<sequence length="407" mass="46603">MDTSQNFKEDAKVILESAPDLYLILCPKLHIVGASDAYLKATMVKREEILGRYLFDVFPDNPDDTLATGVNNLHYSLNRVLKDKTSDSMAIQKYDIKRPASSGGDFEVRYWSPLNCPVLDKKNQVQYIIHRVEDVTEFIRLQQSHDSQLKVIEALQSHEGKINAEILQRAHDIQELNKQLEERERYNLSFLSAIPDAMILTNQEGKIEFINNQVEVMFDCTKEELLGKTVEYLMPDNAAKIHPNHRGNYFKSPRVRPMGQGMELQGKRKNGEIFPVEISLSPLQTTSGLSAIAIIRDVTLRVEQNKLLQQKEASLRKLYDVNEKEKLQLESINQKMFLITQLSETLLACKNIDEILESSSSFANKILDFSDGVLYLMHNSRNYLEKKLPGEIQIIMQKLFPQMNAGL</sequence>